<dbReference type="Proteomes" id="UP001479290">
    <property type="component" value="Unassembled WGS sequence"/>
</dbReference>
<name>A0AAW1ZZS3_CULAL</name>
<reference evidence="1 2" key="1">
    <citation type="submission" date="2024-05" db="EMBL/GenBank/DDBJ databases">
        <title>A high-quality chromosomal-level genome assembly of Topmouth culter (Culter alburnus).</title>
        <authorList>
            <person name="Zhao H."/>
        </authorList>
    </citation>
    <scope>NUCLEOTIDE SEQUENCE [LARGE SCALE GENOMIC DNA]</scope>
    <source>
        <strain evidence="1">CATC2023</strain>
        <tissue evidence="1">Muscle</tissue>
    </source>
</reference>
<dbReference type="AlphaFoldDB" id="A0AAW1ZZS3"/>
<accession>A0AAW1ZZS3</accession>
<gene>
    <name evidence="1" type="ORF">ABG768_003629</name>
</gene>
<comment type="caution">
    <text evidence="1">The sequence shown here is derived from an EMBL/GenBank/DDBJ whole genome shotgun (WGS) entry which is preliminary data.</text>
</comment>
<evidence type="ECO:0000313" key="2">
    <source>
        <dbReference type="Proteomes" id="UP001479290"/>
    </source>
</evidence>
<evidence type="ECO:0000313" key="1">
    <source>
        <dbReference type="EMBL" id="KAK9966522.1"/>
    </source>
</evidence>
<keyword evidence="2" id="KW-1185">Reference proteome</keyword>
<organism evidence="1 2">
    <name type="scientific">Culter alburnus</name>
    <name type="common">Topmouth culter</name>
    <dbReference type="NCBI Taxonomy" id="194366"/>
    <lineage>
        <taxon>Eukaryota</taxon>
        <taxon>Metazoa</taxon>
        <taxon>Chordata</taxon>
        <taxon>Craniata</taxon>
        <taxon>Vertebrata</taxon>
        <taxon>Euteleostomi</taxon>
        <taxon>Actinopterygii</taxon>
        <taxon>Neopterygii</taxon>
        <taxon>Teleostei</taxon>
        <taxon>Ostariophysi</taxon>
        <taxon>Cypriniformes</taxon>
        <taxon>Xenocyprididae</taxon>
        <taxon>Xenocypridinae</taxon>
        <taxon>Culter</taxon>
    </lineage>
</organism>
<dbReference type="EMBL" id="JAWDJR010000011">
    <property type="protein sequence ID" value="KAK9966522.1"/>
    <property type="molecule type" value="Genomic_DNA"/>
</dbReference>
<sequence>MTLMVVIKGFHSFGRCREECHLVSHWAQMARGRLDHVTWRQAKRGQGVPSLLFSARRATCHQPSMSGVAAGNGLLIRFASISSTFLNREEQHSICVTH</sequence>
<proteinExistence type="predicted"/>
<protein>
    <submittedName>
        <fullName evidence="1">Uncharacterized protein</fullName>
    </submittedName>
</protein>